<keyword evidence="4" id="KW-0052">Apoplast</keyword>
<keyword evidence="3 4" id="KW-0964">Secreted</keyword>
<dbReference type="PANTHER" id="PTHR46215">
    <property type="entry name" value="DIRIGENT PROTEIN 24-RELATED"/>
    <property type="match status" value="1"/>
</dbReference>
<dbReference type="InterPro" id="IPR004265">
    <property type="entry name" value="Dirigent"/>
</dbReference>
<dbReference type="Proteomes" id="UP000554482">
    <property type="component" value="Unassembled WGS sequence"/>
</dbReference>
<comment type="caution">
    <text evidence="5">The sequence shown here is derived from an EMBL/GenBank/DDBJ whole genome shotgun (WGS) entry which is preliminary data.</text>
</comment>
<evidence type="ECO:0000256" key="2">
    <source>
        <dbReference type="ARBA" id="ARBA00011738"/>
    </source>
</evidence>
<reference evidence="5 6" key="1">
    <citation type="submission" date="2020-06" db="EMBL/GenBank/DDBJ databases">
        <title>Transcriptomic and genomic resources for Thalictrum thalictroides and T. hernandezii: Facilitating candidate gene discovery in an emerging model plant lineage.</title>
        <authorList>
            <person name="Arias T."/>
            <person name="Riano-Pachon D.M."/>
            <person name="Di Stilio V.S."/>
        </authorList>
    </citation>
    <scope>NUCLEOTIDE SEQUENCE [LARGE SCALE GENOMIC DNA]</scope>
    <source>
        <strain evidence="6">cv. WT478/WT964</strain>
        <tissue evidence="5">Leaves</tissue>
    </source>
</reference>
<comment type="subunit">
    <text evidence="2 4">Homodimer.</text>
</comment>
<comment type="similarity">
    <text evidence="1 4">Belongs to the plant dirigent protein family.</text>
</comment>
<gene>
    <name evidence="5" type="ORF">FRX31_003237</name>
</gene>
<dbReference type="EMBL" id="JABWDY010001750">
    <property type="protein sequence ID" value="KAF5207174.1"/>
    <property type="molecule type" value="Genomic_DNA"/>
</dbReference>
<accession>A0A7J6XBR2</accession>
<evidence type="ECO:0000313" key="5">
    <source>
        <dbReference type="EMBL" id="KAF5207174.1"/>
    </source>
</evidence>
<keyword evidence="6" id="KW-1185">Reference proteome</keyword>
<proteinExistence type="inferred from homology"/>
<organism evidence="5 6">
    <name type="scientific">Thalictrum thalictroides</name>
    <name type="common">Rue-anemone</name>
    <name type="synonym">Anemone thalictroides</name>
    <dbReference type="NCBI Taxonomy" id="46969"/>
    <lineage>
        <taxon>Eukaryota</taxon>
        <taxon>Viridiplantae</taxon>
        <taxon>Streptophyta</taxon>
        <taxon>Embryophyta</taxon>
        <taxon>Tracheophyta</taxon>
        <taxon>Spermatophyta</taxon>
        <taxon>Magnoliopsida</taxon>
        <taxon>Ranunculales</taxon>
        <taxon>Ranunculaceae</taxon>
        <taxon>Thalictroideae</taxon>
        <taxon>Thalictrum</taxon>
    </lineage>
</organism>
<comment type="subcellular location">
    <subcellularLocation>
        <location evidence="4">Secreted</location>
        <location evidence="4">Extracellular space</location>
        <location evidence="4">Apoplast</location>
    </subcellularLocation>
</comment>
<evidence type="ECO:0000313" key="6">
    <source>
        <dbReference type="Proteomes" id="UP000554482"/>
    </source>
</evidence>
<dbReference type="PANTHER" id="PTHR46215:SF17">
    <property type="entry name" value="DIRIGENT PROTEIN"/>
    <property type="match status" value="1"/>
</dbReference>
<sequence length="185" mass="19818">MQDVLCATYHSSKPKMTQVDSQLPFQKPVGLLFPPNEGIPLPESNPTDQTMDLSGLGLSFPTIGTLKGLKFGLVTTIDEELIEGPLFGSALVGNAQGVYVANSDDGSSHMMAMTVKFVDGDFKDSLKFFGVHQTSLSESHIAIIGGTGKYHGANGYATVKAVTLGSNNEYGDIKKFLLFTIYLGY</sequence>
<dbReference type="AlphaFoldDB" id="A0A7J6XBR2"/>
<dbReference type="Gene3D" id="2.40.480.10">
    <property type="entry name" value="Allene oxide cyclase-like"/>
    <property type="match status" value="1"/>
</dbReference>
<dbReference type="Pfam" id="PF03018">
    <property type="entry name" value="Dirigent"/>
    <property type="match status" value="1"/>
</dbReference>
<evidence type="ECO:0000256" key="3">
    <source>
        <dbReference type="ARBA" id="ARBA00022525"/>
    </source>
</evidence>
<evidence type="ECO:0000256" key="1">
    <source>
        <dbReference type="ARBA" id="ARBA00010746"/>
    </source>
</evidence>
<dbReference type="OrthoDB" id="1685727at2759"/>
<protein>
    <recommendedName>
        <fullName evidence="4">Dirigent protein</fullName>
    </recommendedName>
</protein>
<name>A0A7J6XBR2_THATH</name>
<dbReference type="GO" id="GO:0009699">
    <property type="term" value="P:phenylpropanoid biosynthetic process"/>
    <property type="evidence" value="ECO:0007669"/>
    <property type="project" value="UniProtKB-ARBA"/>
</dbReference>
<evidence type="ECO:0000256" key="4">
    <source>
        <dbReference type="RuleBase" id="RU363099"/>
    </source>
</evidence>
<dbReference type="GO" id="GO:0048046">
    <property type="term" value="C:apoplast"/>
    <property type="evidence" value="ECO:0007669"/>
    <property type="project" value="UniProtKB-SubCell"/>
</dbReference>
<dbReference type="InterPro" id="IPR044859">
    <property type="entry name" value="Allene_oxi_cyc_Dirigent"/>
</dbReference>
<comment type="function">
    <text evidence="4">Dirigent proteins impart stereoselectivity on the phenoxy radical-coupling reaction, yielding optically active lignans from two molecules of coniferyl alcohol in the biosynthesis of lignans, flavonolignans, and alkaloids and thus plays a central role in plant secondary metabolism.</text>
</comment>